<proteinExistence type="predicted"/>
<organism evidence="2 3">
    <name type="scientific">Enterococcus camelliae</name>
    <dbReference type="NCBI Taxonomy" id="453959"/>
    <lineage>
        <taxon>Bacteria</taxon>
        <taxon>Bacillati</taxon>
        <taxon>Bacillota</taxon>
        <taxon>Bacilli</taxon>
        <taxon>Lactobacillales</taxon>
        <taxon>Enterococcaceae</taxon>
        <taxon>Enterococcus</taxon>
    </lineage>
</organism>
<keyword evidence="3" id="KW-1185">Reference proteome</keyword>
<feature type="coiled-coil region" evidence="1">
    <location>
        <begin position="11"/>
        <end position="38"/>
    </location>
</feature>
<accession>A0ABW5TJM9</accession>
<gene>
    <name evidence="2" type="ORF">ACFSR0_05570</name>
</gene>
<reference evidence="3" key="1">
    <citation type="journal article" date="2019" name="Int. J. Syst. Evol. Microbiol.">
        <title>The Global Catalogue of Microorganisms (GCM) 10K type strain sequencing project: providing services to taxonomists for standard genome sequencing and annotation.</title>
        <authorList>
            <consortium name="The Broad Institute Genomics Platform"/>
            <consortium name="The Broad Institute Genome Sequencing Center for Infectious Disease"/>
            <person name="Wu L."/>
            <person name="Ma J."/>
        </authorList>
    </citation>
    <scope>NUCLEOTIDE SEQUENCE [LARGE SCALE GENOMIC DNA]</scope>
    <source>
        <strain evidence="3">TISTR 932</strain>
    </source>
</reference>
<sequence length="60" mass="7019">MNTDEKILFTLQELLKKMDDLTNRLNSMQETTNFLTHEQEIADHELQLIKLAVVNDNFIG</sequence>
<name>A0ABW5TJM9_9ENTE</name>
<dbReference type="Proteomes" id="UP001597427">
    <property type="component" value="Unassembled WGS sequence"/>
</dbReference>
<evidence type="ECO:0000256" key="1">
    <source>
        <dbReference type="SAM" id="Coils"/>
    </source>
</evidence>
<dbReference type="RefSeq" id="WP_379980746.1">
    <property type="nucleotide sequence ID" value="NZ_JBHUMO010000038.1"/>
</dbReference>
<comment type="caution">
    <text evidence="2">The sequence shown here is derived from an EMBL/GenBank/DDBJ whole genome shotgun (WGS) entry which is preliminary data.</text>
</comment>
<evidence type="ECO:0000313" key="3">
    <source>
        <dbReference type="Proteomes" id="UP001597427"/>
    </source>
</evidence>
<protein>
    <submittedName>
        <fullName evidence="2">Uncharacterized protein</fullName>
    </submittedName>
</protein>
<evidence type="ECO:0000313" key="2">
    <source>
        <dbReference type="EMBL" id="MFD2728895.1"/>
    </source>
</evidence>
<dbReference type="EMBL" id="JBHUMO010000038">
    <property type="protein sequence ID" value="MFD2728895.1"/>
    <property type="molecule type" value="Genomic_DNA"/>
</dbReference>
<keyword evidence="1" id="KW-0175">Coiled coil</keyword>